<dbReference type="VEuPathDB" id="FungiDB:SCODWIG_01085"/>
<protein>
    <submittedName>
        <fullName evidence="1">Uncharacterized protein</fullName>
    </submittedName>
</protein>
<name>A0A376B4D5_9ASCO</name>
<dbReference type="Proteomes" id="UP000262825">
    <property type="component" value="Unassembled WGS sequence"/>
</dbReference>
<organism evidence="1 2">
    <name type="scientific">Saccharomycodes ludwigii</name>
    <dbReference type="NCBI Taxonomy" id="36035"/>
    <lineage>
        <taxon>Eukaryota</taxon>
        <taxon>Fungi</taxon>
        <taxon>Dikarya</taxon>
        <taxon>Ascomycota</taxon>
        <taxon>Saccharomycotina</taxon>
        <taxon>Saccharomycetes</taxon>
        <taxon>Saccharomycodales</taxon>
        <taxon>Saccharomycodaceae</taxon>
        <taxon>Saccharomycodes</taxon>
    </lineage>
</organism>
<sequence>MLTAVFGNKIPFIINKIAPTQKDYTGVKIMKKHVISNRVSTIEDILSLNFCYKGKLVKSIDIDKHLDKKFKINDWKAPICFYLDDTPQNSYSLRDNTTHLVSHIKTYLTKNKYYKFLFKPKNILNETLKSKSLKNIDKFHCFKVARRKKYSYRDLNIFFPQQWVGGLFYCKQDTALKKLVLNNYLDDNLEMLSINNHDNSGTEKDTDSGNDYKIMCNISIAKPVLPLIADNFRRYWTEYDGLKKNSKHFIDFKYVKIIPYLLTPSIDPDTLNFIPEKNDNGSDDDLSSKFNSLIANTPMDYDMSPFRKLKIVDLLFNNKNSTASKNNNTNTKVLYPKKRDELWFNEINVEEEYDYDALELSKFDQLIQYTLTALNNISKSEKFKEKYFPWNINIDFNKFLNNDKIGLNNNNNGSKSLDNIKHKIISNPKAHLSSTIYEGKKSLVKLGTKFWNQYSSMEDRIVTLILSKLFISELNNLQNKWGSLNITKEYFKY</sequence>
<keyword evidence="2" id="KW-1185">Reference proteome</keyword>
<dbReference type="OrthoDB" id="4024574at2759"/>
<gene>
    <name evidence="1" type="ORF">SCODWIG_01085</name>
</gene>
<evidence type="ECO:0000313" key="1">
    <source>
        <dbReference type="EMBL" id="SSD59324.1"/>
    </source>
</evidence>
<reference evidence="2" key="1">
    <citation type="submission" date="2018-06" db="EMBL/GenBank/DDBJ databases">
        <authorList>
            <person name="Guldener U."/>
        </authorList>
    </citation>
    <scope>NUCLEOTIDE SEQUENCE [LARGE SCALE GENOMIC DNA]</scope>
    <source>
        <strain evidence="2">UTAD17</strain>
    </source>
</reference>
<evidence type="ECO:0000313" key="2">
    <source>
        <dbReference type="Proteomes" id="UP000262825"/>
    </source>
</evidence>
<proteinExistence type="predicted"/>
<accession>A0A376B4D5</accession>
<dbReference type="AlphaFoldDB" id="A0A376B4D5"/>
<dbReference type="EMBL" id="UFAJ01000125">
    <property type="protein sequence ID" value="SSD59324.1"/>
    <property type="molecule type" value="Genomic_DNA"/>
</dbReference>